<keyword evidence="5 8" id="KW-0689">Ribosomal protein</keyword>
<comment type="caution">
    <text evidence="10">The sequence shown here is derived from an EMBL/GenBank/DDBJ whole genome shotgun (WGS) entry which is preliminary data.</text>
</comment>
<name>A0A3D5QBZ6_FLESI</name>
<dbReference type="EMBL" id="DPPF01000135">
    <property type="protein sequence ID" value="HCW93357.1"/>
    <property type="molecule type" value="Genomic_DNA"/>
</dbReference>
<keyword evidence="3 8" id="KW-0699">rRNA-binding</keyword>
<dbReference type="SUPFAM" id="SSF46992">
    <property type="entry name" value="Ribosomal protein S20"/>
    <property type="match status" value="1"/>
</dbReference>
<dbReference type="InterPro" id="IPR036510">
    <property type="entry name" value="Ribosomal_bS20_sf"/>
</dbReference>
<evidence type="ECO:0000313" key="10">
    <source>
        <dbReference type="EMBL" id="HCW93357.1"/>
    </source>
</evidence>
<evidence type="ECO:0000256" key="9">
    <source>
        <dbReference type="SAM" id="MobiDB-lite"/>
    </source>
</evidence>
<evidence type="ECO:0000256" key="4">
    <source>
        <dbReference type="ARBA" id="ARBA00022884"/>
    </source>
</evidence>
<dbReference type="GO" id="GO:0070181">
    <property type="term" value="F:small ribosomal subunit rRNA binding"/>
    <property type="evidence" value="ECO:0007669"/>
    <property type="project" value="TreeGrafter"/>
</dbReference>
<accession>A0A3D5QBZ6</accession>
<dbReference type="PANTHER" id="PTHR33398:SF1">
    <property type="entry name" value="SMALL RIBOSOMAL SUBUNIT PROTEIN BS20C"/>
    <property type="match status" value="1"/>
</dbReference>
<comment type="similarity">
    <text evidence="2 8">Belongs to the bacterial ribosomal protein bS20 family.</text>
</comment>
<evidence type="ECO:0000256" key="8">
    <source>
        <dbReference type="HAMAP-Rule" id="MF_00500"/>
    </source>
</evidence>
<keyword evidence="4 8" id="KW-0694">RNA-binding</keyword>
<dbReference type="Gene3D" id="1.20.58.110">
    <property type="entry name" value="Ribosomal protein S20"/>
    <property type="match status" value="1"/>
</dbReference>
<dbReference type="NCBIfam" id="TIGR00029">
    <property type="entry name" value="S20"/>
    <property type="match status" value="1"/>
</dbReference>
<dbReference type="GO" id="GO:0005829">
    <property type="term" value="C:cytosol"/>
    <property type="evidence" value="ECO:0007669"/>
    <property type="project" value="TreeGrafter"/>
</dbReference>
<evidence type="ECO:0000256" key="5">
    <source>
        <dbReference type="ARBA" id="ARBA00022980"/>
    </source>
</evidence>
<evidence type="ECO:0000313" key="11">
    <source>
        <dbReference type="Proteomes" id="UP000262325"/>
    </source>
</evidence>
<dbReference type="GO" id="GO:0006412">
    <property type="term" value="P:translation"/>
    <property type="evidence" value="ECO:0007669"/>
    <property type="project" value="UniProtKB-UniRule"/>
</dbReference>
<keyword evidence="6 8" id="KW-0687">Ribonucleoprotein</keyword>
<dbReference type="InterPro" id="IPR002583">
    <property type="entry name" value="Ribosomal_bS20"/>
</dbReference>
<dbReference type="Proteomes" id="UP000262325">
    <property type="component" value="Unassembled WGS sequence"/>
</dbReference>
<proteinExistence type="inferred from homology"/>
<evidence type="ECO:0000256" key="3">
    <source>
        <dbReference type="ARBA" id="ARBA00022730"/>
    </source>
</evidence>
<dbReference type="GO" id="GO:0015935">
    <property type="term" value="C:small ribosomal subunit"/>
    <property type="evidence" value="ECO:0007669"/>
    <property type="project" value="TreeGrafter"/>
</dbReference>
<dbReference type="PANTHER" id="PTHR33398">
    <property type="entry name" value="30S RIBOSOMAL PROTEIN S20"/>
    <property type="match status" value="1"/>
</dbReference>
<protein>
    <recommendedName>
        <fullName evidence="7 8">Small ribosomal subunit protein bS20</fullName>
    </recommendedName>
</protein>
<organism evidence="10 11">
    <name type="scientific">Flexistipes sinusarabici</name>
    <dbReference type="NCBI Taxonomy" id="2352"/>
    <lineage>
        <taxon>Bacteria</taxon>
        <taxon>Pseudomonadati</taxon>
        <taxon>Deferribacterota</taxon>
        <taxon>Deferribacteres</taxon>
        <taxon>Deferribacterales</taxon>
        <taxon>Flexistipitaceae</taxon>
        <taxon>Flexistipes</taxon>
    </lineage>
</organism>
<feature type="region of interest" description="Disordered" evidence="9">
    <location>
        <begin position="1"/>
        <end position="22"/>
    </location>
</feature>
<evidence type="ECO:0000256" key="1">
    <source>
        <dbReference type="ARBA" id="ARBA00003134"/>
    </source>
</evidence>
<gene>
    <name evidence="8" type="primary">rpsT</name>
    <name evidence="10" type="ORF">DHM44_06725</name>
</gene>
<dbReference type="OMA" id="GVIHKNA"/>
<dbReference type="HAMAP" id="MF_00500">
    <property type="entry name" value="Ribosomal_bS20"/>
    <property type="match status" value="1"/>
</dbReference>
<sequence length="91" mass="10379">MAHTLSAKKRLRQSEKRRLRNKSYKSRMKTFIKNFLSAVESGDVELAEKKYHEAVKVIAKLGSKGIIHKNQASRKISRLTVKLNNLKNSAA</sequence>
<dbReference type="Pfam" id="PF01649">
    <property type="entry name" value="Ribosomal_S20p"/>
    <property type="match status" value="1"/>
</dbReference>
<dbReference type="AlphaFoldDB" id="A0A3D5QBZ6"/>
<dbReference type="GO" id="GO:0003735">
    <property type="term" value="F:structural constituent of ribosome"/>
    <property type="evidence" value="ECO:0007669"/>
    <property type="project" value="InterPro"/>
</dbReference>
<evidence type="ECO:0000256" key="7">
    <source>
        <dbReference type="ARBA" id="ARBA00035136"/>
    </source>
</evidence>
<comment type="function">
    <text evidence="1 8">Binds directly to 16S ribosomal RNA.</text>
</comment>
<dbReference type="FunFam" id="1.20.58.110:FF:000001">
    <property type="entry name" value="30S ribosomal protein S20"/>
    <property type="match status" value="1"/>
</dbReference>
<reference evidence="10 11" key="1">
    <citation type="journal article" date="2018" name="Nat. Biotechnol.">
        <title>A standardized bacterial taxonomy based on genome phylogeny substantially revises the tree of life.</title>
        <authorList>
            <person name="Parks D.H."/>
            <person name="Chuvochina M."/>
            <person name="Waite D.W."/>
            <person name="Rinke C."/>
            <person name="Skarshewski A."/>
            <person name="Chaumeil P.A."/>
            <person name="Hugenholtz P."/>
        </authorList>
    </citation>
    <scope>NUCLEOTIDE SEQUENCE [LARGE SCALE GENOMIC DNA]</scope>
    <source>
        <strain evidence="10">UBA8672</strain>
    </source>
</reference>
<evidence type="ECO:0000256" key="6">
    <source>
        <dbReference type="ARBA" id="ARBA00023274"/>
    </source>
</evidence>
<evidence type="ECO:0000256" key="2">
    <source>
        <dbReference type="ARBA" id="ARBA00007634"/>
    </source>
</evidence>